<dbReference type="AlphaFoldDB" id="W6N9R0"/>
<name>W6N9R0_HAECO</name>
<gene>
    <name evidence="1" type="ORF">HCOI_00239700</name>
</gene>
<reference evidence="1" key="2">
    <citation type="submission" date="2013-05" db="EMBL/GenBank/DDBJ databases">
        <title>The genome and transcriptome of Haemonchus contortus: a key model parasite for drug and vaccine discovery.</title>
        <authorList>
            <person name="Laing R."/>
            <person name="Kikuchi T."/>
            <person name="Martinelli A."/>
            <person name="Tsai I.J."/>
            <person name="Beech R.N."/>
            <person name="Redman E."/>
            <person name="Holroyd N."/>
            <person name="Bartley D.J."/>
            <person name="Beasley H."/>
            <person name="Britton C."/>
            <person name="Curran D."/>
            <person name="Devaney E."/>
            <person name="Gilabert A."/>
            <person name="Jackson F."/>
            <person name="Hunt M."/>
            <person name="Johnston S."/>
            <person name="Kryukov I."/>
            <person name="Li K."/>
            <person name="Morrison A.A."/>
            <person name="Reid A.J."/>
            <person name="Sargison N."/>
            <person name="Saunders G."/>
            <person name="Wasmuth J.D."/>
            <person name="Wolstenholme A."/>
            <person name="Berriman M."/>
            <person name="Gilleard J.S."/>
            <person name="Cotton J.A."/>
        </authorList>
    </citation>
    <scope>NUCLEOTIDE SEQUENCE [LARGE SCALE GENOMIC DNA]</scope>
    <source>
        <strain evidence="1">ISE/inbred ISE</strain>
    </source>
</reference>
<dbReference type="EMBL" id="CAVP010052557">
    <property type="protein sequence ID" value="CDL93806.1"/>
    <property type="molecule type" value="Genomic_DNA"/>
</dbReference>
<organism evidence="1">
    <name type="scientific">Haemonchus contortus</name>
    <name type="common">Barber pole worm</name>
    <dbReference type="NCBI Taxonomy" id="6289"/>
    <lineage>
        <taxon>Eukaryota</taxon>
        <taxon>Metazoa</taxon>
        <taxon>Ecdysozoa</taxon>
        <taxon>Nematoda</taxon>
        <taxon>Chromadorea</taxon>
        <taxon>Rhabditida</taxon>
        <taxon>Rhabditina</taxon>
        <taxon>Rhabditomorpha</taxon>
        <taxon>Strongyloidea</taxon>
        <taxon>Trichostrongylidae</taxon>
        <taxon>Haemonchus</taxon>
    </lineage>
</organism>
<accession>W6N9R0</accession>
<sequence>MKESVCSPLKIVRRQRTSKCPSRIRCIQRTLSLCIKERIRGKEDVGFEMFVAFLALAFIRGNVALIRSEDPDQNRTKETFRILNRIFNDNLIWSNHWEKNVLEWLKSPKNVKADMVIKGKAYFPKADYRPLEVKLLQILGHRFERRKKEVARLPPFTIYGCNGIVNTTGKTKDSVYAACLYLKPPVVGNNSVESNSEGPLPKEAGEILKTISSMYNDGVKWSDEWAKKAVEWLKSPENVQADMVIKGKEYFPKTSHGLLWQKLLLILEPRFDHRRSEVKNLLNGTVVGCGGIMNTKGKRDFIHAACLFKKP</sequence>
<evidence type="ECO:0000313" key="1">
    <source>
        <dbReference type="EMBL" id="CDL93806.1"/>
    </source>
</evidence>
<reference evidence="1" key="1">
    <citation type="submission" date="2013-03" db="EMBL/GenBank/DDBJ databases">
        <authorList>
            <person name="Aslett M."/>
        </authorList>
    </citation>
    <scope>NUCLEOTIDE SEQUENCE [LARGE SCALE GENOMIC DNA]</scope>
    <source>
        <strain evidence="1">ISE/inbred ISE</strain>
    </source>
</reference>
<proteinExistence type="predicted"/>
<comment type="caution">
    <text evidence="1">The sequence shown here is derived from an EMBL/GenBank/DDBJ whole genome shotgun (WGS) entry which is preliminary data.</text>
</comment>
<protein>
    <submittedName>
        <fullName evidence="1">Uncharacterized protein</fullName>
    </submittedName>
</protein>